<comment type="function">
    <text evidence="2">Antitoxin component of a type II toxin-antitoxin (TA) system.</text>
</comment>
<dbReference type="EMBL" id="LAJF01000058">
    <property type="protein sequence ID" value="KKB85328.1"/>
    <property type="molecule type" value="Genomic_DNA"/>
</dbReference>
<evidence type="ECO:0000313" key="5">
    <source>
        <dbReference type="Proteomes" id="UP000033608"/>
    </source>
</evidence>
<comment type="similarity">
    <text evidence="1 2">Belongs to the phD/YefM antitoxin family.</text>
</comment>
<protein>
    <recommendedName>
        <fullName evidence="2">Antitoxin</fullName>
    </recommendedName>
</protein>
<organism evidence="3 5">
    <name type="scientific">Devosia limi DSM 17137</name>
    <dbReference type="NCBI Taxonomy" id="1121477"/>
    <lineage>
        <taxon>Bacteria</taxon>
        <taxon>Pseudomonadati</taxon>
        <taxon>Pseudomonadota</taxon>
        <taxon>Alphaproteobacteria</taxon>
        <taxon>Hyphomicrobiales</taxon>
        <taxon>Devosiaceae</taxon>
        <taxon>Devosia</taxon>
    </lineage>
</organism>
<dbReference type="Gene3D" id="3.40.1620.10">
    <property type="entry name" value="YefM-like domain"/>
    <property type="match status" value="1"/>
</dbReference>
<dbReference type="STRING" id="1121477.SAMN02745223_03919"/>
<dbReference type="EMBL" id="FQVC01000018">
    <property type="protein sequence ID" value="SHF93405.1"/>
    <property type="molecule type" value="Genomic_DNA"/>
</dbReference>
<name>A0A0F5LSK7_9HYPH</name>
<dbReference type="OrthoDB" id="165038at2"/>
<dbReference type="NCBIfam" id="TIGR01552">
    <property type="entry name" value="phd_fam"/>
    <property type="match status" value="1"/>
</dbReference>
<evidence type="ECO:0000256" key="1">
    <source>
        <dbReference type="ARBA" id="ARBA00009981"/>
    </source>
</evidence>
<sequence>MSTITATNAKNKFGQVLDQAQHEPVHVQKNGRDIAVVVSAAEYQRLIAASAGSKVSPRVQQLLAESMEQRRSVYEALAK</sequence>
<dbReference type="Proteomes" id="UP000184533">
    <property type="component" value="Unassembled WGS sequence"/>
</dbReference>
<evidence type="ECO:0000256" key="2">
    <source>
        <dbReference type="RuleBase" id="RU362080"/>
    </source>
</evidence>
<accession>A0A0F5LSK7</accession>
<reference evidence="4 6" key="2">
    <citation type="submission" date="2016-11" db="EMBL/GenBank/DDBJ databases">
        <authorList>
            <person name="Jaros S."/>
            <person name="Januszkiewicz K."/>
            <person name="Wedrychowicz H."/>
        </authorList>
    </citation>
    <scope>NUCLEOTIDE SEQUENCE [LARGE SCALE GENOMIC DNA]</scope>
    <source>
        <strain evidence="4 6">DSM 17137</strain>
    </source>
</reference>
<keyword evidence="5" id="KW-1185">Reference proteome</keyword>
<dbReference type="Pfam" id="PF02604">
    <property type="entry name" value="PhdYeFM_antitox"/>
    <property type="match status" value="1"/>
</dbReference>
<dbReference type="Proteomes" id="UP000033608">
    <property type="component" value="Unassembled WGS sequence"/>
</dbReference>
<dbReference type="AlphaFoldDB" id="A0A0F5LSK7"/>
<gene>
    <name evidence="4" type="ORF">SAMN02745223_03919</name>
    <name evidence="3" type="ORF">VW29_06670</name>
</gene>
<evidence type="ECO:0000313" key="3">
    <source>
        <dbReference type="EMBL" id="KKB85328.1"/>
    </source>
</evidence>
<reference evidence="3 5" key="1">
    <citation type="submission" date="2015-03" db="EMBL/GenBank/DDBJ databases">
        <authorList>
            <person name="Hassan Y.I."/>
            <person name="Lepp D."/>
            <person name="Zhou T."/>
        </authorList>
    </citation>
    <scope>NUCLEOTIDE SEQUENCE [LARGE SCALE GENOMIC DNA]</scope>
    <source>
        <strain evidence="3 5">DSM 17137</strain>
    </source>
</reference>
<dbReference type="InterPro" id="IPR006442">
    <property type="entry name" value="Antitoxin_Phd/YefM"/>
</dbReference>
<evidence type="ECO:0000313" key="4">
    <source>
        <dbReference type="EMBL" id="SHF93405.1"/>
    </source>
</evidence>
<dbReference type="PATRIC" id="fig|1121477.3.peg.2421"/>
<dbReference type="RefSeq" id="WP_046134538.1">
    <property type="nucleotide sequence ID" value="NZ_FQVC01000018.1"/>
</dbReference>
<dbReference type="InterPro" id="IPR036165">
    <property type="entry name" value="YefM-like_sf"/>
</dbReference>
<dbReference type="SUPFAM" id="SSF143120">
    <property type="entry name" value="YefM-like"/>
    <property type="match status" value="1"/>
</dbReference>
<proteinExistence type="inferred from homology"/>
<evidence type="ECO:0000313" key="6">
    <source>
        <dbReference type="Proteomes" id="UP000184533"/>
    </source>
</evidence>